<keyword evidence="8" id="KW-1185">Reference proteome</keyword>
<comment type="subcellular location">
    <subcellularLocation>
        <location evidence="5">Cytoplasm</location>
    </subcellularLocation>
</comment>
<dbReference type="GO" id="GO:0004140">
    <property type="term" value="F:dephospho-CoA kinase activity"/>
    <property type="evidence" value="ECO:0007669"/>
    <property type="project" value="UniProtKB-UniRule"/>
</dbReference>
<keyword evidence="5" id="KW-0808">Transferase</keyword>
<protein>
    <recommendedName>
        <fullName evidence="5 6">Dephospho-CoA kinase</fullName>
        <ecNumber evidence="5 6">2.7.1.24</ecNumber>
    </recommendedName>
    <alternativeName>
        <fullName evidence="5">Dephosphocoenzyme A kinase</fullName>
    </alternativeName>
</protein>
<dbReference type="InterPro" id="IPR001977">
    <property type="entry name" value="Depp_CoAkinase"/>
</dbReference>
<dbReference type="HAMAP" id="MF_00376">
    <property type="entry name" value="Dephospho_CoA_kinase"/>
    <property type="match status" value="1"/>
</dbReference>
<evidence type="ECO:0000256" key="2">
    <source>
        <dbReference type="ARBA" id="ARBA00022741"/>
    </source>
</evidence>
<comment type="function">
    <text evidence="5">Catalyzes the phosphorylation of the 3'-hydroxyl group of dephosphocoenzyme A to form coenzyme A.</text>
</comment>
<dbReference type="CDD" id="cd02022">
    <property type="entry name" value="DPCK"/>
    <property type="match status" value="1"/>
</dbReference>
<evidence type="ECO:0000256" key="1">
    <source>
        <dbReference type="ARBA" id="ARBA00009018"/>
    </source>
</evidence>
<dbReference type="GO" id="GO:0015937">
    <property type="term" value="P:coenzyme A biosynthetic process"/>
    <property type="evidence" value="ECO:0007669"/>
    <property type="project" value="UniProtKB-UniRule"/>
</dbReference>
<comment type="pathway">
    <text evidence="5">Cofactor biosynthesis; coenzyme A biosynthesis; CoA from (R)-pantothenate: step 5/5.</text>
</comment>
<gene>
    <name evidence="5" type="primary">coaE</name>
    <name evidence="7" type="ORF">A0U92_07750</name>
</gene>
<accession>A0A1U9KG34</accession>
<dbReference type="RefSeq" id="WP_077812726.1">
    <property type="nucleotide sequence ID" value="NZ_CP014692.1"/>
</dbReference>
<evidence type="ECO:0000256" key="3">
    <source>
        <dbReference type="ARBA" id="ARBA00022840"/>
    </source>
</evidence>
<evidence type="ECO:0000256" key="6">
    <source>
        <dbReference type="NCBIfam" id="TIGR00152"/>
    </source>
</evidence>
<dbReference type="KEGG" id="aace:A0U92_07750"/>
<dbReference type="eggNOG" id="COG0237">
    <property type="taxonomic scope" value="Bacteria"/>
</dbReference>
<dbReference type="PANTHER" id="PTHR10695">
    <property type="entry name" value="DEPHOSPHO-COA KINASE-RELATED"/>
    <property type="match status" value="1"/>
</dbReference>
<comment type="catalytic activity">
    <reaction evidence="5">
        <text>3'-dephospho-CoA + ATP = ADP + CoA + H(+)</text>
        <dbReference type="Rhea" id="RHEA:18245"/>
        <dbReference type="ChEBI" id="CHEBI:15378"/>
        <dbReference type="ChEBI" id="CHEBI:30616"/>
        <dbReference type="ChEBI" id="CHEBI:57287"/>
        <dbReference type="ChEBI" id="CHEBI:57328"/>
        <dbReference type="ChEBI" id="CHEBI:456216"/>
        <dbReference type="EC" id="2.7.1.24"/>
    </reaction>
</comment>
<keyword evidence="2 5" id="KW-0547">Nucleotide-binding</keyword>
<feature type="binding site" evidence="5">
    <location>
        <begin position="11"/>
        <end position="16"/>
    </location>
    <ligand>
        <name>ATP</name>
        <dbReference type="ChEBI" id="CHEBI:30616"/>
    </ligand>
</feature>
<dbReference type="NCBIfam" id="TIGR00152">
    <property type="entry name" value="dephospho-CoA kinase"/>
    <property type="match status" value="1"/>
</dbReference>
<proteinExistence type="inferred from homology"/>
<dbReference type="Pfam" id="PF01121">
    <property type="entry name" value="CoaE"/>
    <property type="match status" value="1"/>
</dbReference>
<dbReference type="SUPFAM" id="SSF52540">
    <property type="entry name" value="P-loop containing nucleoside triphosphate hydrolases"/>
    <property type="match status" value="1"/>
</dbReference>
<dbReference type="EC" id="2.7.1.24" evidence="5 6"/>
<dbReference type="GO" id="GO:0005737">
    <property type="term" value="C:cytoplasm"/>
    <property type="evidence" value="ECO:0007669"/>
    <property type="project" value="UniProtKB-SubCell"/>
</dbReference>
<reference evidence="7 8" key="1">
    <citation type="submission" date="2016-03" db="EMBL/GenBank/DDBJ databases">
        <title>Acetic acid bacteria sequencing.</title>
        <authorList>
            <person name="Brandt J."/>
            <person name="Jakob F."/>
            <person name="Vogel R.F."/>
        </authorList>
    </citation>
    <scope>NUCLEOTIDE SEQUENCE [LARGE SCALE GENOMIC DNA]</scope>
    <source>
        <strain evidence="7 8">TMW2.1153</strain>
    </source>
</reference>
<dbReference type="AlphaFoldDB" id="A0A1U9KG34"/>
<evidence type="ECO:0000313" key="7">
    <source>
        <dbReference type="EMBL" id="AQS84687.1"/>
    </source>
</evidence>
<comment type="similarity">
    <text evidence="1 5">Belongs to the CoaE family.</text>
</comment>
<sequence length="200" mass="22329">MKVMGLTGGIGMGKTTVAHLLRRAGFPVFDSDATVHRLQGAGGAAVLPIGKLIPAALVKNAEGELSLDRQELRKAVMAHPELIGQLEKIIHPLVFAARDRFYRRCRRRGADWVVIDVPLLFETGGDRQCDKVVVVSAPRRTQIARIARRRGMTPAEAQRMIARQMPDHEKRRRADVVIRTGLSMADTRREVRALIREMRA</sequence>
<keyword evidence="4 5" id="KW-0173">Coenzyme A biosynthesis</keyword>
<dbReference type="PANTHER" id="PTHR10695:SF46">
    <property type="entry name" value="BIFUNCTIONAL COENZYME A SYNTHASE-RELATED"/>
    <property type="match status" value="1"/>
</dbReference>
<dbReference type="EMBL" id="CP014692">
    <property type="protein sequence ID" value="AQS84687.1"/>
    <property type="molecule type" value="Genomic_DNA"/>
</dbReference>
<keyword evidence="3 5" id="KW-0067">ATP-binding</keyword>
<dbReference type="PROSITE" id="PS51219">
    <property type="entry name" value="DPCK"/>
    <property type="match status" value="1"/>
</dbReference>
<dbReference type="InterPro" id="IPR027417">
    <property type="entry name" value="P-loop_NTPase"/>
</dbReference>
<dbReference type="UniPathway" id="UPA00241">
    <property type="reaction ID" value="UER00356"/>
</dbReference>
<dbReference type="Proteomes" id="UP000188937">
    <property type="component" value="Chromosome"/>
</dbReference>
<dbReference type="STRING" id="435.A0U92_07750"/>
<keyword evidence="5 7" id="KW-0418">Kinase</keyword>
<name>A0A1U9KG34_ACEAC</name>
<organism evidence="7 8">
    <name type="scientific">Acetobacter aceti</name>
    <dbReference type="NCBI Taxonomy" id="435"/>
    <lineage>
        <taxon>Bacteria</taxon>
        <taxon>Pseudomonadati</taxon>
        <taxon>Pseudomonadota</taxon>
        <taxon>Alphaproteobacteria</taxon>
        <taxon>Acetobacterales</taxon>
        <taxon>Acetobacteraceae</taxon>
        <taxon>Acetobacter</taxon>
        <taxon>Acetobacter subgen. Acetobacter</taxon>
    </lineage>
</organism>
<evidence type="ECO:0000256" key="4">
    <source>
        <dbReference type="ARBA" id="ARBA00022993"/>
    </source>
</evidence>
<dbReference type="Gene3D" id="3.40.50.300">
    <property type="entry name" value="P-loop containing nucleotide triphosphate hydrolases"/>
    <property type="match status" value="1"/>
</dbReference>
<evidence type="ECO:0000256" key="5">
    <source>
        <dbReference type="HAMAP-Rule" id="MF_00376"/>
    </source>
</evidence>
<dbReference type="OrthoDB" id="9812943at2"/>
<keyword evidence="5" id="KW-0963">Cytoplasm</keyword>
<dbReference type="GO" id="GO:0005524">
    <property type="term" value="F:ATP binding"/>
    <property type="evidence" value="ECO:0007669"/>
    <property type="project" value="UniProtKB-UniRule"/>
</dbReference>
<evidence type="ECO:0000313" key="8">
    <source>
        <dbReference type="Proteomes" id="UP000188937"/>
    </source>
</evidence>